<gene>
    <name evidence="1" type="ORF">ANCDUO_04495</name>
</gene>
<evidence type="ECO:0008006" key="3">
    <source>
        <dbReference type="Google" id="ProtNLM"/>
    </source>
</evidence>
<dbReference type="InterPro" id="IPR036397">
    <property type="entry name" value="RNaseH_sf"/>
</dbReference>
<reference evidence="1 2" key="1">
    <citation type="submission" date="2013-12" db="EMBL/GenBank/DDBJ databases">
        <title>Draft genome of the parsitic nematode Ancylostoma duodenale.</title>
        <authorList>
            <person name="Mitreva M."/>
        </authorList>
    </citation>
    <scope>NUCLEOTIDE SEQUENCE [LARGE SCALE GENOMIC DNA]</scope>
    <source>
        <strain evidence="1 2">Zhejiang</strain>
    </source>
</reference>
<dbReference type="EMBL" id="KN727666">
    <property type="protein sequence ID" value="KIH65181.1"/>
    <property type="molecule type" value="Genomic_DNA"/>
</dbReference>
<dbReference type="Proteomes" id="UP000054047">
    <property type="component" value="Unassembled WGS sequence"/>
</dbReference>
<name>A0A0C2H6V0_9BILA</name>
<dbReference type="OrthoDB" id="7951431at2759"/>
<sequence length="90" mass="10243">MFWAGITYTGKAPLIFVHEGVKVQGPQYFTILINKVLPCAPRYFGEEMWTYQQDDASSHKSEETHYEKLSGHHLGGPMSLTAWPLPSKFI</sequence>
<dbReference type="Gene3D" id="3.30.420.10">
    <property type="entry name" value="Ribonuclease H-like superfamily/Ribonuclease H"/>
    <property type="match status" value="1"/>
</dbReference>
<organism evidence="1 2">
    <name type="scientific">Ancylostoma duodenale</name>
    <dbReference type="NCBI Taxonomy" id="51022"/>
    <lineage>
        <taxon>Eukaryota</taxon>
        <taxon>Metazoa</taxon>
        <taxon>Ecdysozoa</taxon>
        <taxon>Nematoda</taxon>
        <taxon>Chromadorea</taxon>
        <taxon>Rhabditida</taxon>
        <taxon>Rhabditina</taxon>
        <taxon>Rhabditomorpha</taxon>
        <taxon>Strongyloidea</taxon>
        <taxon>Ancylostomatidae</taxon>
        <taxon>Ancylostomatinae</taxon>
        <taxon>Ancylostoma</taxon>
    </lineage>
</organism>
<evidence type="ECO:0000313" key="2">
    <source>
        <dbReference type="Proteomes" id="UP000054047"/>
    </source>
</evidence>
<accession>A0A0C2H6V0</accession>
<dbReference type="GO" id="GO:0003676">
    <property type="term" value="F:nucleic acid binding"/>
    <property type="evidence" value="ECO:0007669"/>
    <property type="project" value="InterPro"/>
</dbReference>
<proteinExistence type="predicted"/>
<evidence type="ECO:0000313" key="1">
    <source>
        <dbReference type="EMBL" id="KIH65181.1"/>
    </source>
</evidence>
<protein>
    <recommendedName>
        <fullName evidence="3">Tc1-like transposase DDE domain-containing protein</fullName>
    </recommendedName>
</protein>
<dbReference type="AlphaFoldDB" id="A0A0C2H6V0"/>
<keyword evidence="2" id="KW-1185">Reference proteome</keyword>